<dbReference type="Gene3D" id="6.10.250.3150">
    <property type="match status" value="1"/>
</dbReference>
<dbReference type="InterPro" id="IPR050570">
    <property type="entry name" value="Cell_wall_metabolism_enzyme"/>
</dbReference>
<dbReference type="InterPro" id="IPR011055">
    <property type="entry name" value="Dup_hybrid_motif"/>
</dbReference>
<keyword evidence="2" id="KW-0175">Coiled coil</keyword>
<keyword evidence="1" id="KW-0732">Signal</keyword>
<reference evidence="4" key="1">
    <citation type="submission" date="2022-10" db="EMBL/GenBank/DDBJ databases">
        <authorList>
            <person name="Yu W.X."/>
        </authorList>
    </citation>
    <scope>NUCLEOTIDE SEQUENCE</scope>
    <source>
        <strain evidence="4">AAT</strain>
    </source>
</reference>
<name>A0AAE3SDM6_9BACT</name>
<dbReference type="RefSeq" id="WP_301188747.1">
    <property type="nucleotide sequence ID" value="NZ_JAPDPJ010000001.1"/>
</dbReference>
<dbReference type="AlphaFoldDB" id="A0AAE3SDM6"/>
<comment type="caution">
    <text evidence="4">The sequence shown here is derived from an EMBL/GenBank/DDBJ whole genome shotgun (WGS) entry which is preliminary data.</text>
</comment>
<dbReference type="Proteomes" id="UP001209229">
    <property type="component" value="Unassembled WGS sequence"/>
</dbReference>
<accession>A0AAE3SDM6</accession>
<organism evidence="4 5">
    <name type="scientific">Plebeiibacterium sediminum</name>
    <dbReference type="NCBI Taxonomy" id="2992112"/>
    <lineage>
        <taxon>Bacteria</taxon>
        <taxon>Pseudomonadati</taxon>
        <taxon>Bacteroidota</taxon>
        <taxon>Bacteroidia</taxon>
        <taxon>Marinilabiliales</taxon>
        <taxon>Marinilabiliaceae</taxon>
        <taxon>Plebeiibacterium</taxon>
    </lineage>
</organism>
<dbReference type="Gene3D" id="2.70.70.10">
    <property type="entry name" value="Glucose Permease (Domain IIA)"/>
    <property type="match status" value="1"/>
</dbReference>
<dbReference type="GO" id="GO:0004222">
    <property type="term" value="F:metalloendopeptidase activity"/>
    <property type="evidence" value="ECO:0007669"/>
    <property type="project" value="TreeGrafter"/>
</dbReference>
<dbReference type="Pfam" id="PF01551">
    <property type="entry name" value="Peptidase_M23"/>
    <property type="match status" value="1"/>
</dbReference>
<gene>
    <name evidence="4" type="ORF">OM075_01790</name>
</gene>
<evidence type="ECO:0000313" key="5">
    <source>
        <dbReference type="Proteomes" id="UP001209229"/>
    </source>
</evidence>
<dbReference type="PANTHER" id="PTHR21666">
    <property type="entry name" value="PEPTIDASE-RELATED"/>
    <property type="match status" value="1"/>
</dbReference>
<dbReference type="InterPro" id="IPR016047">
    <property type="entry name" value="M23ase_b-sheet_dom"/>
</dbReference>
<proteinExistence type="predicted"/>
<dbReference type="SUPFAM" id="SSF51261">
    <property type="entry name" value="Duplicated hybrid motif"/>
    <property type="match status" value="1"/>
</dbReference>
<evidence type="ECO:0000259" key="3">
    <source>
        <dbReference type="Pfam" id="PF01551"/>
    </source>
</evidence>
<feature type="domain" description="M23ase beta-sheet core" evidence="3">
    <location>
        <begin position="302"/>
        <end position="394"/>
    </location>
</feature>
<evidence type="ECO:0000313" key="4">
    <source>
        <dbReference type="EMBL" id="MCW3785176.1"/>
    </source>
</evidence>
<protein>
    <submittedName>
        <fullName evidence="4">Peptidoglycan DD-metalloendopeptidase family protein</fullName>
    </submittedName>
</protein>
<keyword evidence="5" id="KW-1185">Reference proteome</keyword>
<dbReference type="PANTHER" id="PTHR21666:SF289">
    <property type="entry name" value="L-ALA--D-GLU ENDOPEPTIDASE"/>
    <property type="match status" value="1"/>
</dbReference>
<sequence>MMVEACISKYLLRTKLKRYSLLIFFTLIYIFGSAQNSEVEKLKNLRKKYQSEIANAQKLLEKKGVSKNNYLNELKLLNSKISSQQSIISTYQSEIQVISNEIDRNKEFINQLATEIQSLKKGYANLIVEANKQLSSNLNELMIIFSANSFSEAYRRFSLLKQYSSYRKKQGVVLEHTKAKHDSIQAINLQNLREKQNVYDLLNNELESIKLAISKKENYIDKLQQDEVWLKREIKKKQKASNELERNIEKLIKESLASSSKYMFSNFSKAKGQLIWPVKDGIVTSRFGEHNHAVLKGVKVKNNGIDITALKENAVKCVYDGTVSRVIAIPGYNKAVIVRHGKYLTVYANLVNVYVKSGETIHSNQDIGQIYTDSEDKSGILHFEIWEESKKINPIEWLANFN</sequence>
<evidence type="ECO:0000256" key="2">
    <source>
        <dbReference type="SAM" id="Coils"/>
    </source>
</evidence>
<dbReference type="CDD" id="cd12797">
    <property type="entry name" value="M23_peptidase"/>
    <property type="match status" value="1"/>
</dbReference>
<evidence type="ECO:0000256" key="1">
    <source>
        <dbReference type="ARBA" id="ARBA00022729"/>
    </source>
</evidence>
<feature type="coiled-coil region" evidence="2">
    <location>
        <begin position="192"/>
        <end position="254"/>
    </location>
</feature>
<dbReference type="EMBL" id="JAPDPJ010000001">
    <property type="protein sequence ID" value="MCW3785176.1"/>
    <property type="molecule type" value="Genomic_DNA"/>
</dbReference>